<dbReference type="GeneID" id="69971120"/>
<organism evidence="1 2">
    <name type="scientific">Paraburkholderia caribensis MBA4</name>
    <dbReference type="NCBI Taxonomy" id="1323664"/>
    <lineage>
        <taxon>Bacteria</taxon>
        <taxon>Pseudomonadati</taxon>
        <taxon>Pseudomonadota</taxon>
        <taxon>Betaproteobacteria</taxon>
        <taxon>Burkholderiales</taxon>
        <taxon>Burkholderiaceae</taxon>
        <taxon>Paraburkholderia</taxon>
    </lineage>
</organism>
<name>A0A0P0RF59_9BURK</name>
<dbReference type="Proteomes" id="UP000019146">
    <property type="component" value="Chromosome 2"/>
</dbReference>
<accession>A0A0P0RF59</accession>
<evidence type="ECO:0000313" key="1">
    <source>
        <dbReference type="EMBL" id="ALL67264.1"/>
    </source>
</evidence>
<protein>
    <submittedName>
        <fullName evidence="1">Uncharacterized protein</fullName>
    </submittedName>
</protein>
<evidence type="ECO:0000313" key="2">
    <source>
        <dbReference type="Proteomes" id="UP000019146"/>
    </source>
</evidence>
<sequence>MEGERVERIVLALRRAAEHERLLSYQRFHAMFGAGDPLTARYDALERAIASLGEVSDIDYGVLLALSNGLPGPDFFRRYQKHRYADYVAVMGPPIHRQSVKRKRLLVEAERRRVYEDARRKAARHVAEPA</sequence>
<gene>
    <name evidence="1" type="ORF">K788_0005193</name>
</gene>
<reference evidence="1 2" key="1">
    <citation type="journal article" date="2014" name="Genome Announc.">
        <title>Draft Genome Sequence of the Haloacid-Degrading Burkholderia caribensis Strain MBA4.</title>
        <authorList>
            <person name="Pan Y."/>
            <person name="Kong K.F."/>
            <person name="Tsang J.S."/>
        </authorList>
    </citation>
    <scope>NUCLEOTIDE SEQUENCE [LARGE SCALE GENOMIC DNA]</scope>
    <source>
        <strain evidence="1 2">MBA4</strain>
    </source>
</reference>
<dbReference type="KEGG" id="bcai:K788_0005193"/>
<dbReference type="RefSeq" id="WP_036000777.1">
    <property type="nucleotide sequence ID" value="NZ_CP012747.1"/>
</dbReference>
<dbReference type="EMBL" id="CP012747">
    <property type="protein sequence ID" value="ALL67264.1"/>
    <property type="molecule type" value="Genomic_DNA"/>
</dbReference>
<dbReference type="AlphaFoldDB" id="A0A0P0RF59"/>
<proteinExistence type="predicted"/>